<evidence type="ECO:0000313" key="2">
    <source>
        <dbReference type="EMBL" id="KTD31732.1"/>
    </source>
</evidence>
<keyword evidence="3" id="KW-0255">Endonuclease</keyword>
<reference evidence="3 5" key="2">
    <citation type="submission" date="2018-06" db="EMBL/GenBank/DDBJ databases">
        <authorList>
            <consortium name="Pathogen Informatics"/>
            <person name="Doyle S."/>
        </authorList>
    </citation>
    <scope>NUCLEOTIDE SEQUENCE [LARGE SCALE GENOMIC DNA]</scope>
    <source>
        <strain evidence="3 5">NCTC12239</strain>
    </source>
</reference>
<keyword evidence="4" id="KW-1185">Reference proteome</keyword>
<dbReference type="EMBL" id="UGOG01000001">
    <property type="protein sequence ID" value="STX62188.1"/>
    <property type="molecule type" value="Genomic_DNA"/>
</dbReference>
<gene>
    <name evidence="2" type="ORF">Lmor_2608</name>
    <name evidence="3" type="ORF">NCTC12239_01109</name>
</gene>
<dbReference type="OrthoDB" id="9798754at2"/>
<dbReference type="RefSeq" id="WP_035922531.1">
    <property type="nucleotide sequence ID" value="NZ_LNYN01000035.1"/>
</dbReference>
<dbReference type="InterPro" id="IPR011335">
    <property type="entry name" value="Restrct_endonuc-II-like"/>
</dbReference>
<dbReference type="Gene3D" id="3.40.960.10">
    <property type="entry name" value="VSR Endonuclease"/>
    <property type="match status" value="1"/>
</dbReference>
<dbReference type="InterPro" id="IPR047216">
    <property type="entry name" value="Endonuclease_DUF559_bact"/>
</dbReference>
<protein>
    <submittedName>
        <fullName evidence="2">Multidrug efflux protein</fullName>
    </submittedName>
    <submittedName>
        <fullName evidence="3">Putative restriction endonuclease-like</fullName>
    </submittedName>
</protein>
<dbReference type="Proteomes" id="UP000254040">
    <property type="component" value="Unassembled WGS sequence"/>
</dbReference>
<keyword evidence="3" id="KW-0540">Nuclease</keyword>
<dbReference type="Proteomes" id="UP000054985">
    <property type="component" value="Unassembled WGS sequence"/>
</dbReference>
<dbReference type="SUPFAM" id="SSF52980">
    <property type="entry name" value="Restriction endonuclease-like"/>
    <property type="match status" value="1"/>
</dbReference>
<dbReference type="PANTHER" id="PTHR38590:SF1">
    <property type="entry name" value="BLL0828 PROTEIN"/>
    <property type="match status" value="1"/>
</dbReference>
<dbReference type="GO" id="GO:0004519">
    <property type="term" value="F:endonuclease activity"/>
    <property type="evidence" value="ECO:0007669"/>
    <property type="project" value="UniProtKB-KW"/>
</dbReference>
<feature type="domain" description="DUF559" evidence="1">
    <location>
        <begin position="4"/>
        <end position="110"/>
    </location>
</feature>
<sequence>MGLIDNAKSLRKNSTCMEIKRWNSPGSQRFQGFKFRRQCTIGTYIIDFVCIEKKLIIGIGGGQQNECWQNEYDNRKTNYLNNSGCEILRLWNNEVQQQFNLVMDVIYNYLMNDV</sequence>
<proteinExistence type="predicted"/>
<accession>A0A378JXR0</accession>
<evidence type="ECO:0000313" key="3">
    <source>
        <dbReference type="EMBL" id="STX62188.1"/>
    </source>
</evidence>
<evidence type="ECO:0000259" key="1">
    <source>
        <dbReference type="Pfam" id="PF04480"/>
    </source>
</evidence>
<dbReference type="PANTHER" id="PTHR38590">
    <property type="entry name" value="BLL0828 PROTEIN"/>
    <property type="match status" value="1"/>
</dbReference>
<dbReference type="EMBL" id="LNYN01000035">
    <property type="protein sequence ID" value="KTD31732.1"/>
    <property type="molecule type" value="Genomic_DNA"/>
</dbReference>
<dbReference type="InterPro" id="IPR007569">
    <property type="entry name" value="DUF559"/>
</dbReference>
<evidence type="ECO:0000313" key="5">
    <source>
        <dbReference type="Proteomes" id="UP000254040"/>
    </source>
</evidence>
<organism evidence="3 5">
    <name type="scientific">Legionella moravica</name>
    <dbReference type="NCBI Taxonomy" id="39962"/>
    <lineage>
        <taxon>Bacteria</taxon>
        <taxon>Pseudomonadati</taxon>
        <taxon>Pseudomonadota</taxon>
        <taxon>Gammaproteobacteria</taxon>
        <taxon>Legionellales</taxon>
        <taxon>Legionellaceae</taxon>
        <taxon>Legionella</taxon>
    </lineage>
</organism>
<dbReference type="CDD" id="cd01038">
    <property type="entry name" value="Endonuclease_DUF559"/>
    <property type="match status" value="1"/>
</dbReference>
<name>A0A378JXR0_9GAMM</name>
<dbReference type="AlphaFoldDB" id="A0A378JXR0"/>
<dbReference type="Pfam" id="PF04480">
    <property type="entry name" value="DUF559"/>
    <property type="match status" value="1"/>
</dbReference>
<reference evidence="2 4" key="1">
    <citation type="submission" date="2015-11" db="EMBL/GenBank/DDBJ databases">
        <title>Genomic analysis of 38 Legionella species identifies large and diverse effector repertoires.</title>
        <authorList>
            <person name="Burstein D."/>
            <person name="Amaro F."/>
            <person name="Zusman T."/>
            <person name="Lifshitz Z."/>
            <person name="Cohen O."/>
            <person name="Gilbert J.A."/>
            <person name="Pupko T."/>
            <person name="Shuman H.A."/>
            <person name="Segal G."/>
        </authorList>
    </citation>
    <scope>NUCLEOTIDE SEQUENCE [LARGE SCALE GENOMIC DNA]</scope>
    <source>
        <strain evidence="2 4">ATCC 43877</strain>
    </source>
</reference>
<keyword evidence="3" id="KW-0378">Hydrolase</keyword>
<evidence type="ECO:0000313" key="4">
    <source>
        <dbReference type="Proteomes" id="UP000054985"/>
    </source>
</evidence>